<evidence type="ECO:0000256" key="1">
    <source>
        <dbReference type="ARBA" id="ARBA00004123"/>
    </source>
</evidence>
<feature type="compositionally biased region" description="Polar residues" evidence="9">
    <location>
        <begin position="661"/>
        <end position="684"/>
    </location>
</feature>
<proteinExistence type="evidence at transcript level"/>
<sequence length="1400" mass="155912">MSKMDFPDIDLPTCITPDQEKSKDENLCDTEETKSSEQDTEEIVEEDPTTPSSPASITSETIDRGEEADGESDMENQQAEENVVATGETGKKRKKQDPNKRRKIRKMLTEDKLNKETLLAVQEEQQRRKRIEEQAQQRAQMQADATAKQEQPMIPSSTAQSSFLAQLLTASDRPPGLSSFTAAVKSPAAQKAEDVITISSDESDIESSKPTDAIDVSSDNSDDVICTGEVKDEDPGMEEVNNSGMHSDDTLNQPDAQGRVLVNVNRPSNEPEIFLAPQLSKAVLPHQIGGIRFMFDNLVETLSHYETSSGFGCILAHAMGLGKTLQVISFVDVFLRFTKARTVLCVVPVNTLMNWVAEFDMWLPLKSKCVNENPALVWPRSFSVHVLTESHKTVESRSKVVTQWYEEGGMLLVGYEMYRLLASRKSRKRRSKKTKTELPSVVDLDEQGRISSLQSGMQDSLLKPGPDLIICDEGHRIKNSHANISKVLKDVRTKRRLVLTGYPLQNNLMEYWCMVDFVRPSFLGTKQEFSNMFERPILNGQCADSTKDDIRLMRFRSHVLHSLLKGFVQRRSHSVLRNNLPLKEEHVLMIRMSAWQKKLYNTFISRNMEGASGSWGSTVNPIRAFSICCKIWNHPDVLYRTVQEKTDKQDDLDFDLSDPLPNTNTNGSQASNKSPSNSQESVTGASAASSPAPSSFSEDKEKGFNYDWAKDLLTNYQAGFVELSGKMVILMQMIRASVASGDRLLVFSQSLNTLTLIEEFLSKFQVPRPDQEPRPWCKNRSYFRLDGNTHSADRERMINQFNSPDNKDVWLFLLSTRAGCLGINLIGANRVIVFDASWNPCHDAQAVCRVYRYGQQKDCHIYRLVCDQSMEKKIYERQVSKQGMSDRVVDKLNPTSVFTKQEVLKLLEYSNDELARVDFNDVEEYIDPVLRETCTMSGHWLTRRPFQHESLLLDCKDQRLTKAEKRMAHKGYQRDKMASSTYNYSRPSYAGFYNGATGAGALPKSASTNTMLSRPIFPSNLPHDGARPIANVRPMQSTPLPMQLKSGAMSRQTGSPYYHRAGVSVQKIVATQEIPLPPIQSSSVNSVSGSNAPGSIKVGETYCVIRGRKGTYIRTLTGRVFAVRSNETARLDTQSVTSQSTASNGPTPSPNEVNFRRNRSEPVLRRTTPATVSHSSSTQGVFPSSLGASPYMFQSVPPMHHTGGSAPLLTTKSSAPVSSQSSNPIALTTHVTNSSGLLMSSGESFGSANSFNNFRNRMTAQMPNFAAERNGSESPQSFIDQLLNPVVSRDASPANHSASLPANLMDYNKEVSSNHEFPFTQPSAAVPPTNQMPFSNFQTDFDNFSNFTPSTFGLPLTSTYPTVDDISTTMRNEPNPLGQSLEDSGLLDLSQKAATFHLGY</sequence>
<dbReference type="GO" id="GO:0005634">
    <property type="term" value="C:nucleus"/>
    <property type="evidence" value="ECO:0007669"/>
    <property type="project" value="UniProtKB-SubCell"/>
</dbReference>
<dbReference type="InterPro" id="IPR038718">
    <property type="entry name" value="SNF2-like_sf"/>
</dbReference>
<feature type="compositionally biased region" description="Basic and acidic residues" evidence="9">
    <location>
        <begin position="1154"/>
        <end position="1164"/>
    </location>
</feature>
<evidence type="ECO:0000313" key="12">
    <source>
        <dbReference type="EMBL" id="CAB3265409.1"/>
    </source>
</evidence>
<dbReference type="GO" id="GO:0016887">
    <property type="term" value="F:ATP hydrolysis activity"/>
    <property type="evidence" value="ECO:0007669"/>
    <property type="project" value="InterPro"/>
</dbReference>
<dbReference type="SMART" id="SM00487">
    <property type="entry name" value="DEXDc"/>
    <property type="match status" value="1"/>
</dbReference>
<keyword evidence="8" id="KW-0539">Nucleus</keyword>
<feature type="region of interest" description="Disordered" evidence="9">
    <location>
        <begin position="1"/>
        <end position="158"/>
    </location>
</feature>
<evidence type="ECO:0000259" key="10">
    <source>
        <dbReference type="PROSITE" id="PS51192"/>
    </source>
</evidence>
<gene>
    <name evidence="12" type="primary">Rad54l2</name>
</gene>
<feature type="region of interest" description="Disordered" evidence="9">
    <location>
        <begin position="651"/>
        <end position="699"/>
    </location>
</feature>
<feature type="region of interest" description="Disordered" evidence="9">
    <location>
        <begin position="188"/>
        <end position="223"/>
    </location>
</feature>
<feature type="compositionally biased region" description="Basic and acidic residues" evidence="9">
    <location>
        <begin position="18"/>
        <end position="37"/>
    </location>
</feature>
<evidence type="ECO:0000256" key="8">
    <source>
        <dbReference type="ARBA" id="ARBA00023242"/>
    </source>
</evidence>
<dbReference type="GO" id="GO:0005524">
    <property type="term" value="F:ATP binding"/>
    <property type="evidence" value="ECO:0007669"/>
    <property type="project" value="UniProtKB-KW"/>
</dbReference>
<keyword evidence="7" id="KW-0238">DNA-binding</keyword>
<comment type="subcellular location">
    <subcellularLocation>
        <location evidence="1">Nucleus</location>
    </subcellularLocation>
</comment>
<name>A0A6F9DQL5_9ASCI</name>
<evidence type="ECO:0000256" key="6">
    <source>
        <dbReference type="ARBA" id="ARBA00022840"/>
    </source>
</evidence>
<evidence type="ECO:0000256" key="7">
    <source>
        <dbReference type="ARBA" id="ARBA00023125"/>
    </source>
</evidence>
<dbReference type="PROSITE" id="PS51194">
    <property type="entry name" value="HELICASE_CTER"/>
    <property type="match status" value="1"/>
</dbReference>
<evidence type="ECO:0000259" key="11">
    <source>
        <dbReference type="PROSITE" id="PS51194"/>
    </source>
</evidence>
<comment type="similarity">
    <text evidence="2">Belongs to the SNF2/RAD54 helicase family.</text>
</comment>
<organism evidence="12">
    <name type="scientific">Phallusia mammillata</name>
    <dbReference type="NCBI Taxonomy" id="59560"/>
    <lineage>
        <taxon>Eukaryota</taxon>
        <taxon>Metazoa</taxon>
        <taxon>Chordata</taxon>
        <taxon>Tunicata</taxon>
        <taxon>Ascidiacea</taxon>
        <taxon>Phlebobranchia</taxon>
        <taxon>Ascidiidae</taxon>
        <taxon>Phallusia</taxon>
    </lineage>
</organism>
<evidence type="ECO:0000256" key="3">
    <source>
        <dbReference type="ARBA" id="ARBA00022741"/>
    </source>
</evidence>
<feature type="compositionally biased region" description="Low complexity" evidence="9">
    <location>
        <begin position="213"/>
        <end position="223"/>
    </location>
</feature>
<evidence type="ECO:0000256" key="2">
    <source>
        <dbReference type="ARBA" id="ARBA00007025"/>
    </source>
</evidence>
<evidence type="ECO:0000256" key="5">
    <source>
        <dbReference type="ARBA" id="ARBA00022806"/>
    </source>
</evidence>
<feature type="compositionally biased region" description="Polar residues" evidence="9">
    <location>
        <begin position="1168"/>
        <end position="1182"/>
    </location>
</feature>
<feature type="compositionally biased region" description="Acidic residues" evidence="9">
    <location>
        <begin position="38"/>
        <end position="48"/>
    </location>
</feature>
<feature type="compositionally biased region" description="Basic residues" evidence="9">
    <location>
        <begin position="91"/>
        <end position="106"/>
    </location>
</feature>
<dbReference type="PANTHER" id="PTHR45797:SF1">
    <property type="entry name" value="HELICASE ARIP4"/>
    <property type="match status" value="1"/>
</dbReference>
<feature type="region of interest" description="Disordered" evidence="9">
    <location>
        <begin position="1130"/>
        <end position="1183"/>
    </location>
</feature>
<dbReference type="InterPro" id="IPR014001">
    <property type="entry name" value="Helicase_ATP-bd"/>
</dbReference>
<dbReference type="Gene3D" id="3.40.50.10810">
    <property type="entry name" value="Tandem AAA-ATPase domain"/>
    <property type="match status" value="1"/>
</dbReference>
<evidence type="ECO:0000256" key="9">
    <source>
        <dbReference type="SAM" id="MobiDB-lite"/>
    </source>
</evidence>
<dbReference type="InterPro" id="IPR027417">
    <property type="entry name" value="P-loop_NTPase"/>
</dbReference>
<dbReference type="Gene3D" id="3.40.50.300">
    <property type="entry name" value="P-loop containing nucleotide triphosphate hydrolases"/>
    <property type="match status" value="1"/>
</dbReference>
<protein>
    <submittedName>
        <fullName evidence="12">Helicase ARIP4-like</fullName>
    </submittedName>
</protein>
<dbReference type="GO" id="GO:0003677">
    <property type="term" value="F:DNA binding"/>
    <property type="evidence" value="ECO:0007669"/>
    <property type="project" value="UniProtKB-KW"/>
</dbReference>
<feature type="compositionally biased region" description="Low complexity" evidence="9">
    <location>
        <begin position="49"/>
        <end position="60"/>
    </location>
</feature>
<dbReference type="InterPro" id="IPR044574">
    <property type="entry name" value="ARIP4-like"/>
</dbReference>
<dbReference type="PANTHER" id="PTHR45797">
    <property type="entry name" value="RAD54-LIKE"/>
    <property type="match status" value="1"/>
</dbReference>
<keyword evidence="6" id="KW-0067">ATP-binding</keyword>
<keyword evidence="5 12" id="KW-0347">Helicase</keyword>
<dbReference type="SUPFAM" id="SSF52540">
    <property type="entry name" value="P-loop containing nucleoside triphosphate hydrolases"/>
    <property type="match status" value="2"/>
</dbReference>
<dbReference type="SMART" id="SM00490">
    <property type="entry name" value="HELICc"/>
    <property type="match status" value="1"/>
</dbReference>
<feature type="compositionally biased region" description="Polar residues" evidence="9">
    <location>
        <begin position="1130"/>
        <end position="1152"/>
    </location>
</feature>
<feature type="domain" description="Helicase C-terminal" evidence="11">
    <location>
        <begin position="729"/>
        <end position="896"/>
    </location>
</feature>
<keyword evidence="3" id="KW-0547">Nucleotide-binding</keyword>
<dbReference type="CDD" id="cd18793">
    <property type="entry name" value="SF2_C_SNF"/>
    <property type="match status" value="1"/>
</dbReference>
<feature type="compositionally biased region" description="Basic and acidic residues" evidence="9">
    <location>
        <begin position="124"/>
        <end position="135"/>
    </location>
</feature>
<dbReference type="GO" id="GO:0004386">
    <property type="term" value="F:helicase activity"/>
    <property type="evidence" value="ECO:0007669"/>
    <property type="project" value="UniProtKB-KW"/>
</dbReference>
<dbReference type="InterPro" id="IPR049730">
    <property type="entry name" value="SNF2/RAD54-like_C"/>
</dbReference>
<feature type="compositionally biased region" description="Low complexity" evidence="9">
    <location>
        <begin position="685"/>
        <end position="695"/>
    </location>
</feature>
<accession>A0A6F9DQL5</accession>
<dbReference type="Pfam" id="PF00271">
    <property type="entry name" value="Helicase_C"/>
    <property type="match status" value="1"/>
</dbReference>
<feature type="domain" description="Helicase ATP-binding" evidence="10">
    <location>
        <begin position="304"/>
        <end position="521"/>
    </location>
</feature>
<evidence type="ECO:0000256" key="4">
    <source>
        <dbReference type="ARBA" id="ARBA00022801"/>
    </source>
</evidence>
<dbReference type="InterPro" id="IPR001650">
    <property type="entry name" value="Helicase_C-like"/>
</dbReference>
<dbReference type="InterPro" id="IPR000330">
    <property type="entry name" value="SNF2_N"/>
</dbReference>
<reference evidence="12" key="1">
    <citation type="submission" date="2020-04" db="EMBL/GenBank/DDBJ databases">
        <authorList>
            <person name="Neveu A P."/>
        </authorList>
    </citation>
    <scope>NUCLEOTIDE SEQUENCE</scope>
    <source>
        <tissue evidence="12">Whole embryo</tissue>
    </source>
</reference>
<dbReference type="EMBL" id="LR789547">
    <property type="protein sequence ID" value="CAB3265409.1"/>
    <property type="molecule type" value="mRNA"/>
</dbReference>
<keyword evidence="4" id="KW-0378">Hydrolase</keyword>
<dbReference type="PROSITE" id="PS51192">
    <property type="entry name" value="HELICASE_ATP_BIND_1"/>
    <property type="match status" value="1"/>
</dbReference>
<dbReference type="Pfam" id="PF00176">
    <property type="entry name" value="SNF2-rel_dom"/>
    <property type="match status" value="1"/>
</dbReference>
<feature type="compositionally biased region" description="Low complexity" evidence="9">
    <location>
        <begin position="136"/>
        <end position="145"/>
    </location>
</feature>